<name>A0ABV0JTU2_9CYAN</name>
<sequence length="67" mass="7891">MQSQIDLTQFTIEQVIHQIFTFRRISRMDQHLLMSVLLSKDSISDLEKTLIDKMFVAVKLGRLRIVD</sequence>
<dbReference type="Proteomes" id="UP001442494">
    <property type="component" value="Unassembled WGS sequence"/>
</dbReference>
<accession>A0ABV0JTU2</accession>
<proteinExistence type="predicted"/>
<comment type="caution">
    <text evidence="1">The sequence shown here is derived from an EMBL/GenBank/DDBJ whole genome shotgun (WGS) entry which is preliminary data.</text>
</comment>
<reference evidence="1 2" key="1">
    <citation type="submission" date="2022-04" db="EMBL/GenBank/DDBJ databases">
        <title>Positive selection, recombination, and allopatry shape intraspecific diversity of widespread and dominant cyanobacteria.</title>
        <authorList>
            <person name="Wei J."/>
            <person name="Shu W."/>
            <person name="Hu C."/>
        </authorList>
    </citation>
    <scope>NUCLEOTIDE SEQUENCE [LARGE SCALE GENOMIC DNA]</scope>
    <source>
        <strain evidence="1 2">GB2-A5</strain>
    </source>
</reference>
<keyword evidence="2" id="KW-1185">Reference proteome</keyword>
<organism evidence="1 2">
    <name type="scientific">Funiculus sociatus GB2-A5</name>
    <dbReference type="NCBI Taxonomy" id="2933946"/>
    <lineage>
        <taxon>Bacteria</taxon>
        <taxon>Bacillati</taxon>
        <taxon>Cyanobacteriota</taxon>
        <taxon>Cyanophyceae</taxon>
        <taxon>Coleofasciculales</taxon>
        <taxon>Coleofasciculaceae</taxon>
        <taxon>Funiculus</taxon>
    </lineage>
</organism>
<dbReference type="RefSeq" id="WP_190421500.1">
    <property type="nucleotide sequence ID" value="NZ_JAMPKK010000053.1"/>
</dbReference>
<evidence type="ECO:0008006" key="3">
    <source>
        <dbReference type="Google" id="ProtNLM"/>
    </source>
</evidence>
<dbReference type="EMBL" id="JAMPKK010000053">
    <property type="protein sequence ID" value="MEP0866883.1"/>
    <property type="molecule type" value="Genomic_DNA"/>
</dbReference>
<gene>
    <name evidence="1" type="ORF">NDI37_20740</name>
</gene>
<evidence type="ECO:0000313" key="2">
    <source>
        <dbReference type="Proteomes" id="UP001442494"/>
    </source>
</evidence>
<evidence type="ECO:0000313" key="1">
    <source>
        <dbReference type="EMBL" id="MEP0866883.1"/>
    </source>
</evidence>
<protein>
    <recommendedName>
        <fullName evidence="3">MarR family transcriptional regulator</fullName>
    </recommendedName>
</protein>